<dbReference type="PROSITE" id="PS51012">
    <property type="entry name" value="ABC_TM2"/>
    <property type="match status" value="1"/>
</dbReference>
<evidence type="ECO:0000259" key="9">
    <source>
        <dbReference type="PROSITE" id="PS51012"/>
    </source>
</evidence>
<evidence type="ECO:0000256" key="5">
    <source>
        <dbReference type="ARBA" id="ARBA00022692"/>
    </source>
</evidence>
<evidence type="ECO:0000256" key="4">
    <source>
        <dbReference type="ARBA" id="ARBA00022475"/>
    </source>
</evidence>
<dbReference type="Pfam" id="PF12698">
    <property type="entry name" value="ABC2_membrane_3"/>
    <property type="match status" value="1"/>
</dbReference>
<reference evidence="10" key="1">
    <citation type="submission" date="2019-08" db="EMBL/GenBank/DDBJ databases">
        <authorList>
            <person name="Kucharzyk K."/>
            <person name="Murdoch R.W."/>
            <person name="Higgins S."/>
            <person name="Loffler F."/>
        </authorList>
    </citation>
    <scope>NUCLEOTIDE SEQUENCE</scope>
</reference>
<keyword evidence="4" id="KW-1003">Cell membrane</keyword>
<dbReference type="InterPro" id="IPR051449">
    <property type="entry name" value="ABC-2_transporter_component"/>
</dbReference>
<keyword evidence="5 8" id="KW-0812">Transmembrane</keyword>
<keyword evidence="7 8" id="KW-0472">Membrane</keyword>
<organism evidence="10">
    <name type="scientific">bioreactor metagenome</name>
    <dbReference type="NCBI Taxonomy" id="1076179"/>
    <lineage>
        <taxon>unclassified sequences</taxon>
        <taxon>metagenomes</taxon>
        <taxon>ecological metagenomes</taxon>
    </lineage>
</organism>
<evidence type="ECO:0000256" key="3">
    <source>
        <dbReference type="ARBA" id="ARBA00022448"/>
    </source>
</evidence>
<dbReference type="Gene3D" id="3.40.1710.10">
    <property type="entry name" value="abc type-2 transporter like domain"/>
    <property type="match status" value="1"/>
</dbReference>
<dbReference type="InterPro" id="IPR000412">
    <property type="entry name" value="ABC_2_transport"/>
</dbReference>
<feature type="transmembrane region" description="Helical" evidence="8">
    <location>
        <begin position="222"/>
        <end position="246"/>
    </location>
</feature>
<comment type="subcellular location">
    <subcellularLocation>
        <location evidence="1">Cell membrane</location>
        <topology evidence="1">Multi-pass membrane protein</topology>
    </subcellularLocation>
</comment>
<dbReference type="GO" id="GO:0140359">
    <property type="term" value="F:ABC-type transporter activity"/>
    <property type="evidence" value="ECO:0007669"/>
    <property type="project" value="InterPro"/>
</dbReference>
<dbReference type="PANTHER" id="PTHR30294">
    <property type="entry name" value="MEMBRANE COMPONENT OF ABC TRANSPORTER YHHJ-RELATED"/>
    <property type="match status" value="1"/>
</dbReference>
<dbReference type="PANTHER" id="PTHR30294:SF29">
    <property type="entry name" value="MULTIDRUG ABC TRANSPORTER PERMEASE YBHS-RELATED"/>
    <property type="match status" value="1"/>
</dbReference>
<dbReference type="InterPro" id="IPR047817">
    <property type="entry name" value="ABC2_TM_bact-type"/>
</dbReference>
<dbReference type="GO" id="GO:0043190">
    <property type="term" value="C:ATP-binding cassette (ABC) transporter complex"/>
    <property type="evidence" value="ECO:0007669"/>
    <property type="project" value="InterPro"/>
</dbReference>
<accession>A0A644UE85</accession>
<evidence type="ECO:0000256" key="8">
    <source>
        <dbReference type="SAM" id="Phobius"/>
    </source>
</evidence>
<feature type="transmembrane region" description="Helical" evidence="8">
    <location>
        <begin position="252"/>
        <end position="274"/>
    </location>
</feature>
<feature type="transmembrane region" description="Helical" evidence="8">
    <location>
        <begin position="281"/>
        <end position="303"/>
    </location>
</feature>
<sequence>MKQFLSFAKKEFLHIFRDTWTMMIILVLPVIMMLLFGYAVTTEIRDTNIGILDNSRDEISNRLIDKLDESEYFSVVKVFKSNSEIDKAFRRNEISMAIVIENDFSKKLITGQNPKIQIIADASDPNHAKTLVNYASGVIAQSLMQESKANSPSSLINTELKLLYNPLMKSSYNFVPGVMGFIIIIVCAMMTSISIVRERERGSMELLLVSPVKPITIILSKVAPYFFISLINILTIFLVSYFIMGVPIKGSIFWIFLLCIVYILVSLSLGILVSTIAKTQLVALVISAIILLMPSMLLSGMMFDISSMPLILQAIAQVMPAKWFISAIRKLMIMGVDVRFVLNELLVLFSMGVVLILISLKKYKNRLE</sequence>
<proteinExistence type="inferred from homology"/>
<comment type="caution">
    <text evidence="10">The sequence shown here is derived from an EMBL/GenBank/DDBJ whole genome shotgun (WGS) entry which is preliminary data.</text>
</comment>
<keyword evidence="6 8" id="KW-1133">Transmembrane helix</keyword>
<protein>
    <submittedName>
        <fullName evidence="10">Putative multidrug ABC transporter permease YbhS</fullName>
    </submittedName>
</protein>
<evidence type="ECO:0000256" key="1">
    <source>
        <dbReference type="ARBA" id="ARBA00004651"/>
    </source>
</evidence>
<keyword evidence="3" id="KW-0813">Transport</keyword>
<evidence type="ECO:0000256" key="2">
    <source>
        <dbReference type="ARBA" id="ARBA00007783"/>
    </source>
</evidence>
<feature type="transmembrane region" description="Helical" evidence="8">
    <location>
        <begin position="20"/>
        <end position="40"/>
    </location>
</feature>
<gene>
    <name evidence="10" type="primary">ybhS_6</name>
    <name evidence="10" type="ORF">SDC9_23100</name>
</gene>
<comment type="similarity">
    <text evidence="2">Belongs to the ABC-2 integral membrane protein family.</text>
</comment>
<evidence type="ECO:0000256" key="7">
    <source>
        <dbReference type="ARBA" id="ARBA00023136"/>
    </source>
</evidence>
<dbReference type="InterPro" id="IPR013525">
    <property type="entry name" value="ABC2_TM"/>
</dbReference>
<feature type="domain" description="ABC transmembrane type-2" evidence="9">
    <location>
        <begin position="132"/>
        <end position="366"/>
    </location>
</feature>
<name>A0A644UE85_9ZZZZ</name>
<dbReference type="AlphaFoldDB" id="A0A644UE85"/>
<feature type="transmembrane region" description="Helical" evidence="8">
    <location>
        <begin position="340"/>
        <end position="360"/>
    </location>
</feature>
<evidence type="ECO:0000313" key="10">
    <source>
        <dbReference type="EMBL" id="MPL77247.1"/>
    </source>
</evidence>
<dbReference type="PRINTS" id="PR00164">
    <property type="entry name" value="ABC2TRNSPORT"/>
</dbReference>
<dbReference type="EMBL" id="VSSQ01000105">
    <property type="protein sequence ID" value="MPL77247.1"/>
    <property type="molecule type" value="Genomic_DNA"/>
</dbReference>
<evidence type="ECO:0000256" key="6">
    <source>
        <dbReference type="ARBA" id="ARBA00022989"/>
    </source>
</evidence>
<feature type="transmembrane region" description="Helical" evidence="8">
    <location>
        <begin position="174"/>
        <end position="196"/>
    </location>
</feature>